<dbReference type="AlphaFoldDB" id="W8T8C7"/>
<protein>
    <submittedName>
        <fullName evidence="8">Efflux transporter, RND family, MFP subunit</fullName>
    </submittedName>
</protein>
<name>W8T8C7_PEPAC</name>
<dbReference type="InterPro" id="IPR050465">
    <property type="entry name" value="UPF0194_transport"/>
</dbReference>
<evidence type="ECO:0000313" key="8">
    <source>
        <dbReference type="EMBL" id="AHM57964.1"/>
    </source>
</evidence>
<evidence type="ECO:0000259" key="6">
    <source>
        <dbReference type="Pfam" id="PF25967"/>
    </source>
</evidence>
<keyword evidence="5" id="KW-1133">Transmembrane helix</keyword>
<evidence type="ECO:0000256" key="5">
    <source>
        <dbReference type="SAM" id="Phobius"/>
    </source>
</evidence>
<dbReference type="Pfam" id="PF25967">
    <property type="entry name" value="RND-MFP_C"/>
    <property type="match status" value="1"/>
</dbReference>
<feature type="compositionally biased region" description="Gly residues" evidence="4">
    <location>
        <begin position="422"/>
        <end position="438"/>
    </location>
</feature>
<feature type="domain" description="Multidrug resistance protein MdtA-like C-terminal permuted SH3" evidence="6">
    <location>
        <begin position="349"/>
        <end position="405"/>
    </location>
</feature>
<dbReference type="KEGG" id="eac:EAL2_808p04610"/>
<dbReference type="PANTHER" id="PTHR32347:SF14">
    <property type="entry name" value="EFFLUX SYSTEM COMPONENT YKNX-RELATED"/>
    <property type="match status" value="1"/>
</dbReference>
<keyword evidence="9" id="KW-1185">Reference proteome</keyword>
<dbReference type="Gene3D" id="6.20.50.140">
    <property type="match status" value="1"/>
</dbReference>
<dbReference type="InterPro" id="IPR058636">
    <property type="entry name" value="Beta-barrel_YknX"/>
</dbReference>
<evidence type="ECO:0000259" key="7">
    <source>
        <dbReference type="Pfam" id="PF25990"/>
    </source>
</evidence>
<dbReference type="Gene3D" id="2.40.30.170">
    <property type="match status" value="1"/>
</dbReference>
<keyword evidence="5" id="KW-0812">Transmembrane</keyword>
<evidence type="ECO:0000256" key="2">
    <source>
        <dbReference type="ARBA" id="ARBA00023054"/>
    </source>
</evidence>
<proteinExistence type="predicted"/>
<accession>W8T8C7</accession>
<keyword evidence="5" id="KW-0472">Membrane</keyword>
<feature type="domain" description="YknX-like beta-barrel" evidence="7">
    <location>
        <begin position="266"/>
        <end position="341"/>
    </location>
</feature>
<dbReference type="Pfam" id="PF25990">
    <property type="entry name" value="Beta-barrel_YknX"/>
    <property type="match status" value="1"/>
</dbReference>
<dbReference type="HOGENOM" id="CLU_018816_1_0_9"/>
<dbReference type="EMBL" id="CP007453">
    <property type="protein sequence ID" value="AHM57964.1"/>
    <property type="molecule type" value="Genomic_DNA"/>
</dbReference>
<gene>
    <name evidence="8" type="ORF">EAL2_808p04610</name>
</gene>
<feature type="transmembrane region" description="Helical" evidence="5">
    <location>
        <begin position="20"/>
        <end position="39"/>
    </location>
</feature>
<dbReference type="SUPFAM" id="SSF111369">
    <property type="entry name" value="HlyD-like secretion proteins"/>
    <property type="match status" value="2"/>
</dbReference>
<reference evidence="8 9" key="1">
    <citation type="journal article" date="2014" name="Genome Announc.">
        <title>Complete Genome Sequence of Amino Acid-Utilizing Eubacterium acidaminophilum al-2 (DSM 3953).</title>
        <authorList>
            <person name="Poehlein A."/>
            <person name="Andreesen J.R."/>
            <person name="Daniel R."/>
        </authorList>
    </citation>
    <scope>NUCLEOTIDE SEQUENCE [LARGE SCALE GENOMIC DNA]</scope>
    <source>
        <strain evidence="8 9">DSM 3953</strain>
        <plasmid evidence="9">Plasmid EAL2_808p</plasmid>
    </source>
</reference>
<keyword evidence="8" id="KW-0614">Plasmid</keyword>
<dbReference type="eggNOG" id="COG0845">
    <property type="taxonomic scope" value="Bacteria"/>
</dbReference>
<evidence type="ECO:0000256" key="3">
    <source>
        <dbReference type="SAM" id="Coils"/>
    </source>
</evidence>
<evidence type="ECO:0000256" key="4">
    <source>
        <dbReference type="SAM" id="MobiDB-lite"/>
    </source>
</evidence>
<dbReference type="InterPro" id="IPR058627">
    <property type="entry name" value="MdtA-like_C"/>
</dbReference>
<dbReference type="PANTHER" id="PTHR32347">
    <property type="entry name" value="EFFLUX SYSTEM COMPONENT YKNX-RELATED"/>
    <property type="match status" value="1"/>
</dbReference>
<dbReference type="RefSeq" id="WP_025436816.1">
    <property type="nucleotide sequence ID" value="NZ_CP007453.1"/>
</dbReference>
<dbReference type="PATRIC" id="fig|1286171.3.peg.2641"/>
<feature type="coiled-coil region" evidence="3">
    <location>
        <begin position="133"/>
        <end position="160"/>
    </location>
</feature>
<keyword evidence="2 3" id="KW-0175">Coiled coil</keyword>
<sequence length="438" mass="47210">MNEQLDKLKKRIKPGRKSVVALLAVMAVASVVALIKFGGGDKINTGAETFTRAFAVETGSIKDSFTSDGYVELSTYDISFERAGVVKKLNVKEGDYIEAGTLIASLKDDEYESAVINQENNLKQARLSASKNSQTRSQNIESLESQLQSAKNTLSNAKSEYELVSSLPDTYSQNEIEQKRQALEKTQSDYNLALSSYSQNSSSIDSQLDSLSVEKARESLKQAQDDLKKSTMYSPVSGTIVEIAFKEGERVSEETTFIRIASEKGLKVTTDVSELDVTKVKAGMSAQITFSSIDGKTYEGTVEYIDAIATTTNSGSVTYPVTISLDTDDSMIKDSMSCTVEFVSSQKENVLVVPKKALAKSKYSGSYSVKLVSDSGEKDQQVDVGLMDSLNAEIISGLKLGDKVKVEITLEDSTQDKMMMGPGMGGGTPPAGAGGPPQ</sequence>
<feature type="region of interest" description="Disordered" evidence="4">
    <location>
        <begin position="415"/>
        <end position="438"/>
    </location>
</feature>
<organism evidence="8 9">
    <name type="scientific">Peptoclostridium acidaminophilum DSM 3953</name>
    <dbReference type="NCBI Taxonomy" id="1286171"/>
    <lineage>
        <taxon>Bacteria</taxon>
        <taxon>Bacillati</taxon>
        <taxon>Bacillota</taxon>
        <taxon>Clostridia</taxon>
        <taxon>Peptostreptococcales</taxon>
        <taxon>Peptoclostridiaceae</taxon>
        <taxon>Peptoclostridium</taxon>
    </lineage>
</organism>
<evidence type="ECO:0000313" key="9">
    <source>
        <dbReference type="Proteomes" id="UP000019591"/>
    </source>
</evidence>
<evidence type="ECO:0000256" key="1">
    <source>
        <dbReference type="ARBA" id="ARBA00004196"/>
    </source>
</evidence>
<geneLocation type="plasmid" evidence="8 9">
    <name>EAL2_808p</name>
</geneLocation>
<dbReference type="Proteomes" id="UP000019591">
    <property type="component" value="Plasmid EAL2_808p"/>
</dbReference>
<comment type="subcellular location">
    <subcellularLocation>
        <location evidence="1">Cell envelope</location>
    </subcellularLocation>
</comment>
<dbReference type="GO" id="GO:0030313">
    <property type="term" value="C:cell envelope"/>
    <property type="evidence" value="ECO:0007669"/>
    <property type="project" value="UniProtKB-SubCell"/>
</dbReference>
<dbReference type="OrthoDB" id="85226at2"/>
<dbReference type="Gene3D" id="2.40.50.100">
    <property type="match status" value="1"/>
</dbReference>